<organism evidence="4 5">
    <name type="scientific">Dulcicalothrix desertica PCC 7102</name>
    <dbReference type="NCBI Taxonomy" id="232991"/>
    <lineage>
        <taxon>Bacteria</taxon>
        <taxon>Bacillati</taxon>
        <taxon>Cyanobacteriota</taxon>
        <taxon>Cyanophyceae</taxon>
        <taxon>Nostocales</taxon>
        <taxon>Calotrichaceae</taxon>
        <taxon>Dulcicalothrix</taxon>
    </lineage>
</organism>
<dbReference type="InterPro" id="IPR001932">
    <property type="entry name" value="PPM-type_phosphatase-like_dom"/>
</dbReference>
<feature type="domain" description="PPM-type phosphatase" evidence="3">
    <location>
        <begin position="297"/>
        <end position="517"/>
    </location>
</feature>
<dbReference type="PANTHER" id="PTHR43156">
    <property type="entry name" value="STAGE II SPORULATION PROTEIN E-RELATED"/>
    <property type="match status" value="1"/>
</dbReference>
<dbReference type="Proteomes" id="UP000271624">
    <property type="component" value="Unassembled WGS sequence"/>
</dbReference>
<reference evidence="4" key="2">
    <citation type="journal article" date="2019" name="Genome Biol. Evol.">
        <title>Day and night: Metabolic profiles and evolutionary relationships of six axenic non-marine cyanobacteria.</title>
        <authorList>
            <person name="Will S.E."/>
            <person name="Henke P."/>
            <person name="Boedeker C."/>
            <person name="Huang S."/>
            <person name="Brinkmann H."/>
            <person name="Rohde M."/>
            <person name="Jarek M."/>
            <person name="Friedl T."/>
            <person name="Seufert S."/>
            <person name="Schumacher M."/>
            <person name="Overmann J."/>
            <person name="Neumann-Schaal M."/>
            <person name="Petersen J."/>
        </authorList>
    </citation>
    <scope>NUCLEOTIDE SEQUENCE [LARGE SCALE GENOMIC DNA]</scope>
    <source>
        <strain evidence="4">PCC 7102</strain>
    </source>
</reference>
<reference evidence="4" key="1">
    <citation type="submission" date="2018-12" db="EMBL/GenBank/DDBJ databases">
        <authorList>
            <person name="Will S."/>
            <person name="Neumann-Schaal M."/>
            <person name="Henke P."/>
        </authorList>
    </citation>
    <scope>NUCLEOTIDE SEQUENCE</scope>
    <source>
        <strain evidence="4">PCC 7102</strain>
    </source>
</reference>
<keyword evidence="5" id="KW-1185">Reference proteome</keyword>
<dbReference type="SMART" id="SM00331">
    <property type="entry name" value="PP2C_SIG"/>
    <property type="match status" value="1"/>
</dbReference>
<dbReference type="PANTHER" id="PTHR43156:SF2">
    <property type="entry name" value="STAGE II SPORULATION PROTEIN E"/>
    <property type="match status" value="1"/>
</dbReference>
<dbReference type="OrthoDB" id="9802500at2"/>
<name>A0A3S1B9X1_9CYAN</name>
<dbReference type="Pfam" id="PF07228">
    <property type="entry name" value="SpoIIE"/>
    <property type="match status" value="1"/>
</dbReference>
<dbReference type="InterPro" id="IPR052016">
    <property type="entry name" value="Bact_Sigma-Reg"/>
</dbReference>
<feature type="transmembrane region" description="Helical" evidence="2">
    <location>
        <begin position="21"/>
        <end position="42"/>
    </location>
</feature>
<dbReference type="SUPFAM" id="SSF81606">
    <property type="entry name" value="PP2C-like"/>
    <property type="match status" value="1"/>
</dbReference>
<gene>
    <name evidence="4" type="ORF">DSM106972_020170</name>
</gene>
<keyword evidence="2" id="KW-0472">Membrane</keyword>
<proteinExistence type="predicted"/>
<dbReference type="Gene3D" id="3.60.40.10">
    <property type="entry name" value="PPM-type phosphatase domain"/>
    <property type="match status" value="1"/>
</dbReference>
<protein>
    <recommendedName>
        <fullName evidence="3">PPM-type phosphatase domain-containing protein</fullName>
    </recommendedName>
</protein>
<evidence type="ECO:0000259" key="3">
    <source>
        <dbReference type="SMART" id="SM00331"/>
    </source>
</evidence>
<dbReference type="InterPro" id="IPR036457">
    <property type="entry name" value="PPM-type-like_dom_sf"/>
</dbReference>
<feature type="transmembrane region" description="Helical" evidence="2">
    <location>
        <begin position="188"/>
        <end position="213"/>
    </location>
</feature>
<evidence type="ECO:0000256" key="1">
    <source>
        <dbReference type="ARBA" id="ARBA00022801"/>
    </source>
</evidence>
<evidence type="ECO:0000313" key="4">
    <source>
        <dbReference type="EMBL" id="RUT07757.1"/>
    </source>
</evidence>
<evidence type="ECO:0000256" key="2">
    <source>
        <dbReference type="SAM" id="Phobius"/>
    </source>
</evidence>
<dbReference type="GO" id="GO:0016791">
    <property type="term" value="F:phosphatase activity"/>
    <property type="evidence" value="ECO:0007669"/>
    <property type="project" value="TreeGrafter"/>
</dbReference>
<comment type="caution">
    <text evidence="4">The sequence shown here is derived from an EMBL/GenBank/DDBJ whole genome shotgun (WGS) entry which is preliminary data.</text>
</comment>
<evidence type="ECO:0000313" key="5">
    <source>
        <dbReference type="Proteomes" id="UP000271624"/>
    </source>
</evidence>
<dbReference type="RefSeq" id="WP_127080618.1">
    <property type="nucleotide sequence ID" value="NZ_RSCL01000004.1"/>
</dbReference>
<dbReference type="AlphaFoldDB" id="A0A3S1B9X1"/>
<sequence length="518" mass="58848">MKKIKLNSSYLNKLIASNLMLVIGVAIIISMMLVASVGWNVWNMHSDFKTVVSTEFQLQSLSGKIIHLDEVLTMSARMAASTGDLEWEKRYKKFEPELDAAIKKVIQIAPEFQAANAFETDAANLKLVQMEQQAFELVRKNKSQEALNLLNSQNYNTQKQIYANGMIKTTTALNTRIQSNLESYRQRLFLSSLFCIISFPILTLAWLAVFGLVKWYITQRQRAENALYFAKAELEQVNTTLETKVEERTFELEAANVKIVGLNESLNKENIRMKTELDLTRQVQQTILPKQEELAQIKNLDIVGFMQPATEIGGDYYDIISHDGKVKIGIGDVTGHGLESGMLMLMVQTAVRTLLENNETNPQKFLNTLNRAIYNNVQRMESDKNMTLCLLDYDNGKVRVYGQHEEVIIIRRGGLLQRIDTTDLGFAIGLEEEISHLVAYADIQLLPDDVIVLYTDGITEAEDINGALYGLKRLIQVIKQNWHLCAEEIKQAIIQDLWEFIGAKQFLDDVTLVVLKQK</sequence>
<accession>A0A3S1B9X1</accession>
<keyword evidence="1" id="KW-0378">Hydrolase</keyword>
<keyword evidence="2" id="KW-1133">Transmembrane helix</keyword>
<keyword evidence="2" id="KW-0812">Transmembrane</keyword>
<dbReference type="EMBL" id="RSCL01000004">
    <property type="protein sequence ID" value="RUT07757.1"/>
    <property type="molecule type" value="Genomic_DNA"/>
</dbReference>